<evidence type="ECO:0000313" key="3">
    <source>
        <dbReference type="Proteomes" id="UP001595904"/>
    </source>
</evidence>
<keyword evidence="1" id="KW-0472">Membrane</keyword>
<dbReference type="GO" id="GO:0016491">
    <property type="term" value="F:oxidoreductase activity"/>
    <property type="evidence" value="ECO:0007669"/>
    <property type="project" value="UniProtKB-KW"/>
</dbReference>
<dbReference type="Pfam" id="PF13618">
    <property type="entry name" value="Gluconate_2-dh3"/>
    <property type="match status" value="1"/>
</dbReference>
<proteinExistence type="predicted"/>
<reference evidence="3" key="1">
    <citation type="journal article" date="2019" name="Int. J. Syst. Evol. Microbiol.">
        <title>The Global Catalogue of Microorganisms (GCM) 10K type strain sequencing project: providing services to taxonomists for standard genome sequencing and annotation.</title>
        <authorList>
            <consortium name="The Broad Institute Genomics Platform"/>
            <consortium name="The Broad Institute Genome Sequencing Center for Infectious Disease"/>
            <person name="Wu L."/>
            <person name="Ma J."/>
        </authorList>
    </citation>
    <scope>NUCLEOTIDE SEQUENCE [LARGE SCALE GENOMIC DNA]</scope>
    <source>
        <strain evidence="3">CGMCC 1.10759</strain>
    </source>
</reference>
<organism evidence="2 3">
    <name type="scientific">Steroidobacter flavus</name>
    <dbReference type="NCBI Taxonomy" id="1842136"/>
    <lineage>
        <taxon>Bacteria</taxon>
        <taxon>Pseudomonadati</taxon>
        <taxon>Pseudomonadota</taxon>
        <taxon>Gammaproteobacteria</taxon>
        <taxon>Steroidobacterales</taxon>
        <taxon>Steroidobacteraceae</taxon>
        <taxon>Steroidobacter</taxon>
    </lineage>
</organism>
<dbReference type="RefSeq" id="WP_380596777.1">
    <property type="nucleotide sequence ID" value="NZ_JBHSDU010000003.1"/>
</dbReference>
<name>A0ABV8SQX2_9GAMM</name>
<evidence type="ECO:0000256" key="1">
    <source>
        <dbReference type="SAM" id="Phobius"/>
    </source>
</evidence>
<feature type="transmembrane region" description="Helical" evidence="1">
    <location>
        <begin position="16"/>
        <end position="34"/>
    </location>
</feature>
<keyword evidence="1" id="KW-1133">Transmembrane helix</keyword>
<keyword evidence="1" id="KW-0812">Transmembrane</keyword>
<accession>A0ABV8SQX2</accession>
<sequence length="211" mass="23249">MSLDHMNMNRRQVLQRVAYLMGGAVSAPAILGMLNGCAPKKEESLWQPVFFSKEQGAIVAEVAEIIIPRTNTPGSKDVGVPGFIDTMLKDVYEQADRDRYLAGLKEFDDAARKAHNKPFVELSKAQQTEQVQKFNDDAIATELAYDPRPKDLKRPFILMTRELTLLGFFCSKVGATEVLQYVAVPGGFQACVPVAQAGNGKAWAQEAMGRL</sequence>
<keyword evidence="2" id="KW-0560">Oxidoreductase</keyword>
<protein>
    <submittedName>
        <fullName evidence="2">Gluconate 2-dehydrogenase subunit 3 family protein</fullName>
        <ecNumber evidence="2">1.-.-.-</ecNumber>
    </submittedName>
</protein>
<keyword evidence="3" id="KW-1185">Reference proteome</keyword>
<comment type="caution">
    <text evidence="2">The sequence shown here is derived from an EMBL/GenBank/DDBJ whole genome shotgun (WGS) entry which is preliminary data.</text>
</comment>
<dbReference type="EMBL" id="JBHSDU010000003">
    <property type="protein sequence ID" value="MFC4309740.1"/>
    <property type="molecule type" value="Genomic_DNA"/>
</dbReference>
<dbReference type="InterPro" id="IPR027056">
    <property type="entry name" value="Gluconate_2DH_su3"/>
</dbReference>
<dbReference type="EC" id="1.-.-.-" evidence="2"/>
<dbReference type="Proteomes" id="UP001595904">
    <property type="component" value="Unassembled WGS sequence"/>
</dbReference>
<evidence type="ECO:0000313" key="2">
    <source>
        <dbReference type="EMBL" id="MFC4309740.1"/>
    </source>
</evidence>
<gene>
    <name evidence="2" type="ORF">ACFPN2_11670</name>
</gene>